<evidence type="ECO:0008006" key="4">
    <source>
        <dbReference type="Google" id="ProtNLM"/>
    </source>
</evidence>
<dbReference type="Proteomes" id="UP000255129">
    <property type="component" value="Unassembled WGS sequence"/>
</dbReference>
<accession>A0A379FYB1</accession>
<protein>
    <recommendedName>
        <fullName evidence="4">Lipoprotein</fullName>
    </recommendedName>
</protein>
<feature type="chain" id="PRO_5016888288" description="Lipoprotein" evidence="1">
    <location>
        <begin position="21"/>
        <end position="114"/>
    </location>
</feature>
<sequence>MPIKMSFITCAFLLIGGCAAQPEQSDTTDNVALNDKTRQVNAVETPTKSPTAMQILKSSGLMPDDNYVSADFIPNSDNTMIVADIRDVPCKMIFRYITTTNGDYWMPNQIGCSP</sequence>
<dbReference type="EMBL" id="UGUA01000001">
    <property type="protein sequence ID" value="SUC33708.1"/>
    <property type="molecule type" value="Genomic_DNA"/>
</dbReference>
<feature type="signal peptide" evidence="1">
    <location>
        <begin position="1"/>
        <end position="20"/>
    </location>
</feature>
<evidence type="ECO:0000313" key="2">
    <source>
        <dbReference type="EMBL" id="SUC33708.1"/>
    </source>
</evidence>
<name>A0A379FYB1_9GAMM</name>
<keyword evidence="1" id="KW-0732">Signal</keyword>
<evidence type="ECO:0000313" key="3">
    <source>
        <dbReference type="Proteomes" id="UP000255129"/>
    </source>
</evidence>
<organism evidence="2 3">
    <name type="scientific">Providencia rustigianii</name>
    <dbReference type="NCBI Taxonomy" id="158850"/>
    <lineage>
        <taxon>Bacteria</taxon>
        <taxon>Pseudomonadati</taxon>
        <taxon>Pseudomonadota</taxon>
        <taxon>Gammaproteobacteria</taxon>
        <taxon>Enterobacterales</taxon>
        <taxon>Morganellaceae</taxon>
        <taxon>Providencia</taxon>
    </lineage>
</organism>
<dbReference type="PROSITE" id="PS51257">
    <property type="entry name" value="PROKAR_LIPOPROTEIN"/>
    <property type="match status" value="1"/>
</dbReference>
<reference evidence="2 3" key="1">
    <citation type="submission" date="2018-06" db="EMBL/GenBank/DDBJ databases">
        <authorList>
            <consortium name="Pathogen Informatics"/>
            <person name="Doyle S."/>
        </authorList>
    </citation>
    <scope>NUCLEOTIDE SEQUENCE [LARGE SCALE GENOMIC DNA]</scope>
    <source>
        <strain evidence="2 3">NCTC12026</strain>
    </source>
</reference>
<evidence type="ECO:0000256" key="1">
    <source>
        <dbReference type="SAM" id="SignalP"/>
    </source>
</evidence>
<proteinExistence type="predicted"/>
<gene>
    <name evidence="2" type="ORF">NCTC12026_00029</name>
</gene>
<dbReference type="AlphaFoldDB" id="A0A379FYB1"/>